<keyword evidence="2" id="KW-0001">2Fe-2S</keyword>
<evidence type="ECO:0000313" key="8">
    <source>
        <dbReference type="EMBL" id="RKQ96082.1"/>
    </source>
</evidence>
<evidence type="ECO:0000259" key="7">
    <source>
        <dbReference type="PROSITE" id="PS51296"/>
    </source>
</evidence>
<keyword evidence="8" id="KW-0503">Monooxygenase</keyword>
<dbReference type="InterPro" id="IPR001663">
    <property type="entry name" value="Rng_hydr_dOase-A"/>
</dbReference>
<dbReference type="CDD" id="cd08883">
    <property type="entry name" value="RHO_alpha_C_CMO-like"/>
    <property type="match status" value="1"/>
</dbReference>
<dbReference type="InterPro" id="IPR015879">
    <property type="entry name" value="Ring_hydroxy_dOase_asu_C_dom"/>
</dbReference>
<dbReference type="PROSITE" id="PS51296">
    <property type="entry name" value="RIESKE"/>
    <property type="match status" value="1"/>
</dbReference>
<accession>A0A495D5J1</accession>
<dbReference type="Pfam" id="PF00848">
    <property type="entry name" value="Ring_hydroxyl_A"/>
    <property type="match status" value="1"/>
</dbReference>
<protein>
    <submittedName>
        <fullName evidence="8">Choline monooxygenase</fullName>
    </submittedName>
</protein>
<dbReference type="GO" id="GO:0005506">
    <property type="term" value="F:iron ion binding"/>
    <property type="evidence" value="ECO:0007669"/>
    <property type="project" value="InterPro"/>
</dbReference>
<dbReference type="AlphaFoldDB" id="A0A495D5J1"/>
<evidence type="ECO:0000256" key="4">
    <source>
        <dbReference type="ARBA" id="ARBA00023002"/>
    </source>
</evidence>
<name>A0A495D5J1_9PROT</name>
<evidence type="ECO:0000313" key="9">
    <source>
        <dbReference type="Proteomes" id="UP000273675"/>
    </source>
</evidence>
<dbReference type="GO" id="GO:0004497">
    <property type="term" value="F:monooxygenase activity"/>
    <property type="evidence" value="ECO:0007669"/>
    <property type="project" value="UniProtKB-KW"/>
</dbReference>
<evidence type="ECO:0000256" key="2">
    <source>
        <dbReference type="ARBA" id="ARBA00022714"/>
    </source>
</evidence>
<comment type="caution">
    <text evidence="8">The sequence shown here is derived from an EMBL/GenBank/DDBJ whole genome shotgun (WGS) entry which is preliminary data.</text>
</comment>
<dbReference type="SUPFAM" id="SSF55961">
    <property type="entry name" value="Bet v1-like"/>
    <property type="match status" value="1"/>
</dbReference>
<proteinExistence type="predicted"/>
<dbReference type="InterPro" id="IPR036922">
    <property type="entry name" value="Rieske_2Fe-2S_sf"/>
</dbReference>
<comment type="cofactor">
    <cofactor evidence="1">
        <name>Fe cation</name>
        <dbReference type="ChEBI" id="CHEBI:24875"/>
    </cofactor>
</comment>
<dbReference type="Gene3D" id="2.102.10.10">
    <property type="entry name" value="Rieske [2Fe-2S] iron-sulphur domain"/>
    <property type="match status" value="1"/>
</dbReference>
<keyword evidence="5" id="KW-0408">Iron</keyword>
<dbReference type="PANTHER" id="PTHR43756:SF5">
    <property type="entry name" value="CHOLINE MONOOXYGENASE, CHLOROPLASTIC"/>
    <property type="match status" value="1"/>
</dbReference>
<dbReference type="PANTHER" id="PTHR43756">
    <property type="entry name" value="CHOLINE MONOOXYGENASE, CHLOROPLASTIC"/>
    <property type="match status" value="1"/>
</dbReference>
<keyword evidence="4" id="KW-0560">Oxidoreductase</keyword>
<dbReference type="PRINTS" id="PR00090">
    <property type="entry name" value="RNGDIOXGNASE"/>
</dbReference>
<dbReference type="OrthoDB" id="7456916at2"/>
<organism evidence="8 9">
    <name type="scientific">Maricaulis maris</name>
    <dbReference type="NCBI Taxonomy" id="74318"/>
    <lineage>
        <taxon>Bacteria</taxon>
        <taxon>Pseudomonadati</taxon>
        <taxon>Pseudomonadota</taxon>
        <taxon>Alphaproteobacteria</taxon>
        <taxon>Maricaulales</taxon>
        <taxon>Maricaulaceae</taxon>
        <taxon>Maricaulis</taxon>
    </lineage>
</organism>
<keyword evidence="3" id="KW-0479">Metal-binding</keyword>
<gene>
    <name evidence="8" type="ORF">C7435_2334</name>
</gene>
<reference evidence="8 9" key="1">
    <citation type="submission" date="2018-10" db="EMBL/GenBank/DDBJ databases">
        <title>Genomic Encyclopedia of Type Strains, Phase IV (KMG-IV): sequencing the most valuable type-strain genomes for metagenomic binning, comparative biology and taxonomic classification.</title>
        <authorList>
            <person name="Goeker M."/>
        </authorList>
    </citation>
    <scope>NUCLEOTIDE SEQUENCE [LARGE SCALE GENOMIC DNA]</scope>
    <source>
        <strain evidence="8 9">DSM 4734</strain>
    </source>
</reference>
<evidence type="ECO:0000256" key="6">
    <source>
        <dbReference type="ARBA" id="ARBA00023014"/>
    </source>
</evidence>
<dbReference type="Gene3D" id="3.90.380.10">
    <property type="entry name" value="Naphthalene 1,2-dioxygenase Alpha Subunit, Chain A, domain 1"/>
    <property type="match status" value="2"/>
</dbReference>
<dbReference type="InterPro" id="IPR017941">
    <property type="entry name" value="Rieske_2Fe-2S"/>
</dbReference>
<dbReference type="CDD" id="cd03469">
    <property type="entry name" value="Rieske_RO_Alpha_N"/>
    <property type="match status" value="1"/>
</dbReference>
<dbReference type="SUPFAM" id="SSF50022">
    <property type="entry name" value="ISP domain"/>
    <property type="match status" value="1"/>
</dbReference>
<dbReference type="Proteomes" id="UP000273675">
    <property type="component" value="Unassembled WGS sequence"/>
</dbReference>
<evidence type="ECO:0000256" key="1">
    <source>
        <dbReference type="ARBA" id="ARBA00001962"/>
    </source>
</evidence>
<dbReference type="EMBL" id="RBIM01000005">
    <property type="protein sequence ID" value="RKQ96082.1"/>
    <property type="molecule type" value="Genomic_DNA"/>
</dbReference>
<feature type="domain" description="Rieske" evidence="7">
    <location>
        <begin position="48"/>
        <end position="156"/>
    </location>
</feature>
<sequence>MDDLYAPPSTDRTDPKRPLAAARALDPTRYVGAEALALDQREILSRGWQVVAPASALSEPGDHIVREIGGVPILLVRNGEGRLNGFLNICRHRAGPLALCDGEGAKRLRCAYHGWAYDLDGHLRTAPEMQAADGFDHRDIALERIETEVWNGLVFARTRLGPGFADIMAGIDDIVPTGALDGLNHHHSRIYDVACNWKVYVDNYLEGYHLPFVHPDLTQVVSYPDYKTELARFWSLQRSPVDAETEAYAAGEALYFFIYPNTMLNILPGRMQTNRVVANGPDACRVEFDFYYADGEAGRAEADDAFSDSVQDEDRMICEHVQKGLASGAYQPGRLSPDQEAGVWHWHNLLRDAYAACG</sequence>
<evidence type="ECO:0000256" key="3">
    <source>
        <dbReference type="ARBA" id="ARBA00022723"/>
    </source>
</evidence>
<dbReference type="GO" id="GO:0051537">
    <property type="term" value="F:2 iron, 2 sulfur cluster binding"/>
    <property type="evidence" value="ECO:0007669"/>
    <property type="project" value="UniProtKB-KW"/>
</dbReference>
<dbReference type="Pfam" id="PF00355">
    <property type="entry name" value="Rieske"/>
    <property type="match status" value="1"/>
</dbReference>
<dbReference type="RefSeq" id="WP_121211651.1">
    <property type="nucleotide sequence ID" value="NZ_RBIM01000005.1"/>
</dbReference>
<evidence type="ECO:0000256" key="5">
    <source>
        <dbReference type="ARBA" id="ARBA00023004"/>
    </source>
</evidence>
<keyword evidence="6" id="KW-0411">Iron-sulfur</keyword>